<dbReference type="EMBL" id="CP045273">
    <property type="protein sequence ID" value="QJX80222.1"/>
    <property type="molecule type" value="Genomic_DNA"/>
</dbReference>
<reference evidence="2 3" key="1">
    <citation type="submission" date="2019-10" db="EMBL/GenBank/DDBJ databases">
        <title>Complete genome sequences for adaption low water activity.</title>
        <authorList>
            <person name="Zhao L."/>
            <person name="Zhong J."/>
        </authorList>
    </citation>
    <scope>NUCLEOTIDE SEQUENCE [LARGE SCALE GENOMIC DNA]</scope>
    <source>
        <strain evidence="2 3">FDU301</strain>
        <plasmid evidence="3">pfdu301a</plasmid>
    </source>
</reference>
<evidence type="ECO:0000313" key="3">
    <source>
        <dbReference type="Proteomes" id="UP000501076"/>
    </source>
</evidence>
<dbReference type="AlphaFoldDB" id="A0A6M6DZQ4"/>
<keyword evidence="1" id="KW-1133">Transmembrane helix</keyword>
<keyword evidence="2" id="KW-0614">Plasmid</keyword>
<proteinExistence type="predicted"/>
<dbReference type="Pfam" id="PF11335">
    <property type="entry name" value="DUF3137"/>
    <property type="match status" value="1"/>
</dbReference>
<name>A0A6M6DZQ4_PRIMG</name>
<organism evidence="2 3">
    <name type="scientific">Priestia megaterium</name>
    <name type="common">Bacillus megaterium</name>
    <dbReference type="NCBI Taxonomy" id="1404"/>
    <lineage>
        <taxon>Bacteria</taxon>
        <taxon>Bacillati</taxon>
        <taxon>Bacillota</taxon>
        <taxon>Bacilli</taxon>
        <taxon>Bacillales</taxon>
        <taxon>Bacillaceae</taxon>
        <taxon>Priestia</taxon>
    </lineage>
</organism>
<protein>
    <submittedName>
        <fullName evidence="2">DUF3137 domain-containing protein</fullName>
    </submittedName>
</protein>
<feature type="transmembrane region" description="Helical" evidence="1">
    <location>
        <begin position="44"/>
        <end position="77"/>
    </location>
</feature>
<keyword evidence="1" id="KW-0472">Membrane</keyword>
<keyword evidence="1" id="KW-0812">Transmembrane</keyword>
<evidence type="ECO:0000313" key="2">
    <source>
        <dbReference type="EMBL" id="QJX80222.1"/>
    </source>
</evidence>
<geneLocation type="plasmid" evidence="3">
    <name>pfdu301a</name>
</geneLocation>
<accession>A0A6M6DZQ4</accession>
<dbReference type="InterPro" id="IPR021484">
    <property type="entry name" value="DUF3137"/>
</dbReference>
<gene>
    <name evidence="2" type="ORF">FDZ14_29435</name>
</gene>
<dbReference type="RefSeq" id="WP_171778205.1">
    <property type="nucleotide sequence ID" value="NZ_CP045273.1"/>
</dbReference>
<sequence length="333" mass="38255">MIRNKRDFVDYFESHIRPKYEDEVTKAAVVNQNFMKYLKVGKLIFLLIFLLLFVSGVVFGILGVILGIFAIIGFLILYGHTKMKFIKGKDEVPKVVINSYNDLTSLNISSKQTILGEIIPAVLPNFIYNPRGGITQDELKDTSFFSDTILDIAETDDAIIGNFNDKEVRVSEVSVYTVEESNDRKRVIKFLDSLVLEVDMKLDPTVEMYLTYNRYNDDSYNASEQKSLHEISLANLYIDQHYKVLTNNTVVTNKLLQPRNINKLVELMEKTNKKISLGVKNGKLMLLVESNRDLFEILTPEKFNPEVIWEEILILLDTISYVEQIGLDFKKAQ</sequence>
<dbReference type="Proteomes" id="UP000501076">
    <property type="component" value="Plasmid pFDU301A"/>
</dbReference>
<evidence type="ECO:0000256" key="1">
    <source>
        <dbReference type="SAM" id="Phobius"/>
    </source>
</evidence>